<protein>
    <submittedName>
        <fullName evidence="12">T-cell acute lymphocytic leukemia protein 1</fullName>
    </submittedName>
</protein>
<sequence length="322" mass="35296">MNIATIALRMRYDAQPHAAQTSGAESVEMNQRHGPYHGSGWKEVRQRVSTNSRERWRQQSVGGAFCELRALLPAHPPDRKLSKNQTLRLALRYIHFLSTLAAEQEGSEGRSLSDQVGSGGRSLSDQNAEGTVLGSFPTTETPGANQRDAIRAQRAGLRHLRGGTCQSNKARTRCSEEQQKMKLWCVLVCVMLLEGDVVQTQSDQGGQQRLLPQWLMGVLAVAGFLFLSFVGFLVNKAWCQNARLVPSDDPVMEGGNEGRKEGGKEGRNEGEFSNINGGHYDSDTVSLCFKSIFELSSTRASSSCRLSPSRGVAGKENGFLTH</sequence>
<name>A0AA47M9X0_MERPO</name>
<feature type="compositionally biased region" description="Polar residues" evidence="9">
    <location>
        <begin position="110"/>
        <end position="129"/>
    </location>
</feature>
<comment type="caution">
    <text evidence="12">The sequence shown here is derived from an EMBL/GenBank/DDBJ whole genome shotgun (WGS) entry which is preliminary data.</text>
</comment>
<dbReference type="GO" id="GO:0016020">
    <property type="term" value="C:membrane"/>
    <property type="evidence" value="ECO:0007669"/>
    <property type="project" value="UniProtKB-SubCell"/>
</dbReference>
<gene>
    <name evidence="12" type="primary">tal1_0</name>
    <name evidence="12" type="ORF">N1851_027885</name>
</gene>
<evidence type="ECO:0000256" key="1">
    <source>
        <dbReference type="ARBA" id="ARBA00004167"/>
    </source>
</evidence>
<feature type="region of interest" description="Disordered" evidence="9">
    <location>
        <begin position="17"/>
        <end position="40"/>
    </location>
</feature>
<evidence type="ECO:0000256" key="10">
    <source>
        <dbReference type="SAM" id="Phobius"/>
    </source>
</evidence>
<accession>A0AA47M9X0</accession>
<dbReference type="GO" id="GO:0000981">
    <property type="term" value="F:DNA-binding transcription factor activity, RNA polymerase II-specific"/>
    <property type="evidence" value="ECO:0007669"/>
    <property type="project" value="InterPro"/>
</dbReference>
<evidence type="ECO:0000313" key="13">
    <source>
        <dbReference type="Proteomes" id="UP001174136"/>
    </source>
</evidence>
<dbReference type="CDD" id="cd11413">
    <property type="entry name" value="bHLH_TS_TAL_LYL"/>
    <property type="match status" value="1"/>
</dbReference>
<dbReference type="Proteomes" id="UP001174136">
    <property type="component" value="Unassembled WGS sequence"/>
</dbReference>
<evidence type="ECO:0000256" key="3">
    <source>
        <dbReference type="ARBA" id="ARBA00022989"/>
    </source>
</evidence>
<evidence type="ECO:0000256" key="4">
    <source>
        <dbReference type="ARBA" id="ARBA00023015"/>
    </source>
</evidence>
<organism evidence="12 13">
    <name type="scientific">Merluccius polli</name>
    <name type="common">Benguela hake</name>
    <name type="synonym">Merluccius cadenati</name>
    <dbReference type="NCBI Taxonomy" id="89951"/>
    <lineage>
        <taxon>Eukaryota</taxon>
        <taxon>Metazoa</taxon>
        <taxon>Chordata</taxon>
        <taxon>Craniata</taxon>
        <taxon>Vertebrata</taxon>
        <taxon>Euteleostomi</taxon>
        <taxon>Actinopterygii</taxon>
        <taxon>Neopterygii</taxon>
        <taxon>Teleostei</taxon>
        <taxon>Neoteleostei</taxon>
        <taxon>Acanthomorphata</taxon>
        <taxon>Zeiogadaria</taxon>
        <taxon>Gadariae</taxon>
        <taxon>Gadiformes</taxon>
        <taxon>Gadoidei</taxon>
        <taxon>Merlucciidae</taxon>
        <taxon>Merluccius</taxon>
    </lineage>
</organism>
<dbReference type="Pfam" id="PF00010">
    <property type="entry name" value="HLH"/>
    <property type="match status" value="1"/>
</dbReference>
<feature type="compositionally biased region" description="Basic and acidic residues" evidence="9">
    <location>
        <begin position="256"/>
        <end position="270"/>
    </location>
</feature>
<dbReference type="GO" id="GO:0000978">
    <property type="term" value="F:RNA polymerase II cis-regulatory region sequence-specific DNA binding"/>
    <property type="evidence" value="ECO:0007669"/>
    <property type="project" value="TreeGrafter"/>
</dbReference>
<keyword evidence="3 10" id="KW-1133">Transmembrane helix</keyword>
<comment type="subcellular location">
    <subcellularLocation>
        <location evidence="1">Membrane</location>
        <topology evidence="1">Single-pass membrane protein</topology>
    </subcellularLocation>
</comment>
<dbReference type="PANTHER" id="PTHR13864">
    <property type="entry name" value="T-CELL ACUTE LYMPHOCYTIC LEUKEMIA/STEM CELL LEUKEMIA-RELATED"/>
    <property type="match status" value="1"/>
</dbReference>
<evidence type="ECO:0000256" key="8">
    <source>
        <dbReference type="ARBA" id="ARBA00049650"/>
    </source>
</evidence>
<dbReference type="InterPro" id="IPR040238">
    <property type="entry name" value="TAL-like"/>
</dbReference>
<keyword evidence="6 10" id="KW-0472">Membrane</keyword>
<feature type="region of interest" description="Disordered" evidence="9">
    <location>
        <begin position="249"/>
        <end position="276"/>
    </location>
</feature>
<evidence type="ECO:0000259" key="11">
    <source>
        <dbReference type="PROSITE" id="PS50888"/>
    </source>
</evidence>
<evidence type="ECO:0000256" key="6">
    <source>
        <dbReference type="ARBA" id="ARBA00023136"/>
    </source>
</evidence>
<proteinExistence type="inferred from homology"/>
<evidence type="ECO:0000313" key="12">
    <source>
        <dbReference type="EMBL" id="KAK0136226.1"/>
    </source>
</evidence>
<evidence type="ECO:0000256" key="2">
    <source>
        <dbReference type="ARBA" id="ARBA00022692"/>
    </source>
</evidence>
<reference evidence="12" key="1">
    <citation type="journal article" date="2023" name="Front. Mar. Sci.">
        <title>A new Merluccius polli reference genome to investigate the effects of global change in West African waters.</title>
        <authorList>
            <person name="Mateo J.L."/>
            <person name="Blanco-Fernandez C."/>
            <person name="Garcia-Vazquez E."/>
            <person name="Machado-Schiaffino G."/>
        </authorList>
    </citation>
    <scope>NUCLEOTIDE SEQUENCE</scope>
    <source>
        <strain evidence="12">C29</strain>
        <tissue evidence="12">Fin</tissue>
    </source>
</reference>
<feature type="transmembrane region" description="Helical" evidence="10">
    <location>
        <begin position="214"/>
        <end position="234"/>
    </location>
</feature>
<dbReference type="InterPro" id="IPR011598">
    <property type="entry name" value="bHLH_dom"/>
</dbReference>
<dbReference type="PANTHER" id="PTHR13864:SF21">
    <property type="entry name" value="T-CELL ACUTE LYMPHOCYTIC LEUKEMIA PROTEIN 2"/>
    <property type="match status" value="1"/>
</dbReference>
<feature type="region of interest" description="Disordered" evidence="9">
    <location>
        <begin position="105"/>
        <end position="146"/>
    </location>
</feature>
<keyword evidence="13" id="KW-1185">Reference proteome</keyword>
<dbReference type="EMBL" id="JAOPHQ010005197">
    <property type="protein sequence ID" value="KAK0136226.1"/>
    <property type="molecule type" value="Genomic_DNA"/>
</dbReference>
<dbReference type="Pfam" id="PF15807">
    <property type="entry name" value="MAP17"/>
    <property type="match status" value="1"/>
</dbReference>
<dbReference type="SMART" id="SM00353">
    <property type="entry name" value="HLH"/>
    <property type="match status" value="1"/>
</dbReference>
<comment type="similarity">
    <text evidence="8">Belongs to the PDZK1-interacting protein 1/SMIM24 family.</text>
</comment>
<dbReference type="PROSITE" id="PS50888">
    <property type="entry name" value="BHLH"/>
    <property type="match status" value="1"/>
</dbReference>
<dbReference type="GO" id="GO:0046983">
    <property type="term" value="F:protein dimerization activity"/>
    <property type="evidence" value="ECO:0007669"/>
    <property type="project" value="InterPro"/>
</dbReference>
<dbReference type="AlphaFoldDB" id="A0AA47M9X0"/>
<keyword evidence="2 10" id="KW-0812">Transmembrane</keyword>
<dbReference type="InterPro" id="IPR031627">
    <property type="entry name" value="PDZK1IP1/SMIM24"/>
</dbReference>
<evidence type="ECO:0000256" key="5">
    <source>
        <dbReference type="ARBA" id="ARBA00023125"/>
    </source>
</evidence>
<dbReference type="InterPro" id="IPR036638">
    <property type="entry name" value="HLH_DNA-bd_sf"/>
</dbReference>
<feature type="domain" description="BHLH" evidence="11">
    <location>
        <begin position="45"/>
        <end position="97"/>
    </location>
</feature>
<dbReference type="SUPFAM" id="SSF47459">
    <property type="entry name" value="HLH, helix-loop-helix DNA-binding domain"/>
    <property type="match status" value="1"/>
</dbReference>
<evidence type="ECO:0000256" key="7">
    <source>
        <dbReference type="ARBA" id="ARBA00023163"/>
    </source>
</evidence>
<evidence type="ECO:0000256" key="9">
    <source>
        <dbReference type="SAM" id="MobiDB-lite"/>
    </source>
</evidence>
<keyword evidence="7" id="KW-0804">Transcription</keyword>
<keyword evidence="5" id="KW-0238">DNA-binding</keyword>
<keyword evidence="4" id="KW-0805">Transcription regulation</keyword>
<dbReference type="Gene3D" id="4.10.280.10">
    <property type="entry name" value="Helix-loop-helix DNA-binding domain"/>
    <property type="match status" value="1"/>
</dbReference>